<keyword evidence="2" id="KW-0805">Transcription regulation</keyword>
<name>A0A3D4VCP2_9BACT</name>
<dbReference type="InterPro" id="IPR039425">
    <property type="entry name" value="RNA_pol_sigma-70-like"/>
</dbReference>
<dbReference type="GO" id="GO:0016987">
    <property type="term" value="F:sigma factor activity"/>
    <property type="evidence" value="ECO:0007669"/>
    <property type="project" value="UniProtKB-KW"/>
</dbReference>
<feature type="domain" description="RNA polymerase sigma-70 region 2" evidence="6">
    <location>
        <begin position="33"/>
        <end position="98"/>
    </location>
</feature>
<dbReference type="Proteomes" id="UP000264071">
    <property type="component" value="Unassembled WGS sequence"/>
</dbReference>
<dbReference type="InterPro" id="IPR013324">
    <property type="entry name" value="RNA_pol_sigma_r3/r4-like"/>
</dbReference>
<dbReference type="OMA" id="VRAWQHP"/>
<organism evidence="8 9">
    <name type="scientific">Gemmatimonas aurantiaca</name>
    <dbReference type="NCBI Taxonomy" id="173480"/>
    <lineage>
        <taxon>Bacteria</taxon>
        <taxon>Pseudomonadati</taxon>
        <taxon>Gemmatimonadota</taxon>
        <taxon>Gemmatimonadia</taxon>
        <taxon>Gemmatimonadales</taxon>
        <taxon>Gemmatimonadaceae</taxon>
        <taxon>Gemmatimonas</taxon>
    </lineage>
</organism>
<dbReference type="SUPFAM" id="SSF88659">
    <property type="entry name" value="Sigma3 and sigma4 domains of RNA polymerase sigma factors"/>
    <property type="match status" value="1"/>
</dbReference>
<reference evidence="8 9" key="1">
    <citation type="journal article" date="2018" name="Nat. Biotechnol.">
        <title>A standardized bacterial taxonomy based on genome phylogeny substantially revises the tree of life.</title>
        <authorList>
            <person name="Parks D.H."/>
            <person name="Chuvochina M."/>
            <person name="Waite D.W."/>
            <person name="Rinke C."/>
            <person name="Skarshewski A."/>
            <person name="Chaumeil P.A."/>
            <person name="Hugenholtz P."/>
        </authorList>
    </citation>
    <scope>NUCLEOTIDE SEQUENCE [LARGE SCALE GENOMIC DNA]</scope>
    <source>
        <strain evidence="8">UBA8844</strain>
    </source>
</reference>
<evidence type="ECO:0000313" key="8">
    <source>
        <dbReference type="EMBL" id="HCT58097.1"/>
    </source>
</evidence>
<evidence type="ECO:0008006" key="10">
    <source>
        <dbReference type="Google" id="ProtNLM"/>
    </source>
</evidence>
<dbReference type="InterPro" id="IPR036388">
    <property type="entry name" value="WH-like_DNA-bd_sf"/>
</dbReference>
<sequence>MTSEDTPPPSDAESDVTCLQAIAGGDELALRHLYDRHGATVYGLVLRMLGDPERAAMATVETFTQAWRDAGRYRGVRGNVLGWLTTIARLRALDLARAGDEQRHDVLTDGTSPLVLALPEETQQAIALIFFGGYTQHDVADRLQIPVGTVRRHVEMGMRALRVKREAL</sequence>
<dbReference type="InterPro" id="IPR013325">
    <property type="entry name" value="RNA_pol_sigma_r2"/>
</dbReference>
<dbReference type="Pfam" id="PF04542">
    <property type="entry name" value="Sigma70_r2"/>
    <property type="match status" value="1"/>
</dbReference>
<dbReference type="Pfam" id="PF04545">
    <property type="entry name" value="Sigma70_r4"/>
    <property type="match status" value="1"/>
</dbReference>
<dbReference type="PANTHER" id="PTHR43133">
    <property type="entry name" value="RNA POLYMERASE ECF-TYPE SIGMA FACTO"/>
    <property type="match status" value="1"/>
</dbReference>
<dbReference type="InterPro" id="IPR007627">
    <property type="entry name" value="RNA_pol_sigma70_r2"/>
</dbReference>
<gene>
    <name evidence="8" type="ORF">DGD08_12910</name>
</gene>
<keyword evidence="4" id="KW-0238">DNA-binding</keyword>
<dbReference type="AlphaFoldDB" id="A0A3D4VCP2"/>
<evidence type="ECO:0000256" key="4">
    <source>
        <dbReference type="ARBA" id="ARBA00023125"/>
    </source>
</evidence>
<evidence type="ECO:0000313" key="9">
    <source>
        <dbReference type="Proteomes" id="UP000264071"/>
    </source>
</evidence>
<dbReference type="InterPro" id="IPR007630">
    <property type="entry name" value="RNA_pol_sigma70_r4"/>
</dbReference>
<evidence type="ECO:0000259" key="7">
    <source>
        <dbReference type="Pfam" id="PF04545"/>
    </source>
</evidence>
<dbReference type="EMBL" id="DPIY01000010">
    <property type="protein sequence ID" value="HCT58097.1"/>
    <property type="molecule type" value="Genomic_DNA"/>
</dbReference>
<evidence type="ECO:0000256" key="1">
    <source>
        <dbReference type="ARBA" id="ARBA00010641"/>
    </source>
</evidence>
<protein>
    <recommendedName>
        <fullName evidence="10">RNA polymerase ECF-type sigma factor</fullName>
    </recommendedName>
</protein>
<dbReference type="PANTHER" id="PTHR43133:SF62">
    <property type="entry name" value="RNA POLYMERASE SIGMA FACTOR SIGZ"/>
    <property type="match status" value="1"/>
</dbReference>
<dbReference type="GO" id="GO:0003677">
    <property type="term" value="F:DNA binding"/>
    <property type="evidence" value="ECO:0007669"/>
    <property type="project" value="UniProtKB-KW"/>
</dbReference>
<feature type="domain" description="RNA polymerase sigma-70 region 4" evidence="7">
    <location>
        <begin position="117"/>
        <end position="162"/>
    </location>
</feature>
<proteinExistence type="inferred from homology"/>
<dbReference type="SUPFAM" id="SSF88946">
    <property type="entry name" value="Sigma2 domain of RNA polymerase sigma factors"/>
    <property type="match status" value="1"/>
</dbReference>
<evidence type="ECO:0000259" key="6">
    <source>
        <dbReference type="Pfam" id="PF04542"/>
    </source>
</evidence>
<dbReference type="Gene3D" id="1.10.1740.10">
    <property type="match status" value="1"/>
</dbReference>
<keyword evidence="5" id="KW-0804">Transcription</keyword>
<dbReference type="GO" id="GO:0006352">
    <property type="term" value="P:DNA-templated transcription initiation"/>
    <property type="evidence" value="ECO:0007669"/>
    <property type="project" value="InterPro"/>
</dbReference>
<accession>A0A3D4VCP2</accession>
<evidence type="ECO:0000256" key="3">
    <source>
        <dbReference type="ARBA" id="ARBA00023082"/>
    </source>
</evidence>
<dbReference type="Gene3D" id="1.10.10.10">
    <property type="entry name" value="Winged helix-like DNA-binding domain superfamily/Winged helix DNA-binding domain"/>
    <property type="match status" value="1"/>
</dbReference>
<evidence type="ECO:0000256" key="5">
    <source>
        <dbReference type="ARBA" id="ARBA00023163"/>
    </source>
</evidence>
<comment type="similarity">
    <text evidence="1">Belongs to the sigma-70 factor family. ECF subfamily.</text>
</comment>
<evidence type="ECO:0000256" key="2">
    <source>
        <dbReference type="ARBA" id="ARBA00023015"/>
    </source>
</evidence>
<keyword evidence="3" id="KW-0731">Sigma factor</keyword>
<comment type="caution">
    <text evidence="8">The sequence shown here is derived from an EMBL/GenBank/DDBJ whole genome shotgun (WGS) entry which is preliminary data.</text>
</comment>